<dbReference type="SUPFAM" id="SSF53335">
    <property type="entry name" value="S-adenosyl-L-methionine-dependent methyltransferases"/>
    <property type="match status" value="1"/>
</dbReference>
<evidence type="ECO:0000313" key="7">
    <source>
        <dbReference type="Proteomes" id="UP000190064"/>
    </source>
</evidence>
<dbReference type="Proteomes" id="UP000190064">
    <property type="component" value="Unassembled WGS sequence"/>
</dbReference>
<comment type="similarity">
    <text evidence="4">Belongs to the protein N5-glutamine methyltransferase family. PrmB subfamily.</text>
</comment>
<dbReference type="InterPro" id="IPR007848">
    <property type="entry name" value="Small_mtfrase_dom"/>
</dbReference>
<gene>
    <name evidence="4" type="primary">prmB</name>
    <name evidence="6" type="ORF">BTA35_0201990</name>
</gene>
<evidence type="ECO:0000256" key="2">
    <source>
        <dbReference type="ARBA" id="ARBA00022679"/>
    </source>
</evidence>
<protein>
    <recommendedName>
        <fullName evidence="4">Ribosomal protein uL3 glutamine methyltransferase</fullName>
        <shortName evidence="4">uL3 MTase</shortName>
        <ecNumber evidence="4">2.1.1.298</ecNumber>
    </recommendedName>
    <alternativeName>
        <fullName evidence="4">N5-glutamine methyltransferase PrmB</fullName>
    </alternativeName>
</protein>
<dbReference type="InterPro" id="IPR017127">
    <property type="entry name" value="Ribosome_uL3_MTase"/>
</dbReference>
<comment type="caution">
    <text evidence="6">The sequence shown here is derived from an EMBL/GenBank/DDBJ whole genome shotgun (WGS) entry which is preliminary data.</text>
</comment>
<reference evidence="6" key="1">
    <citation type="submission" date="2017-02" db="EMBL/GenBank/DDBJ databases">
        <title>Draft Genome Sequence of the Salt Water Bacterium Oceanospirillum linum ATCC 11336.</title>
        <authorList>
            <person name="Trachtenberg A.M."/>
            <person name="Carney J.G."/>
            <person name="Linnane J.D."/>
            <person name="Rheaume B.A."/>
            <person name="Pitts N.L."/>
            <person name="Mykles D.L."/>
            <person name="Maclea K.S."/>
        </authorList>
    </citation>
    <scope>NUCLEOTIDE SEQUENCE [LARGE SCALE GENOMIC DNA]</scope>
    <source>
        <strain evidence="6">ATCC 11336</strain>
    </source>
</reference>
<dbReference type="GO" id="GO:0036009">
    <property type="term" value="F:protein-glutamine N-methyltransferase activity"/>
    <property type="evidence" value="ECO:0007669"/>
    <property type="project" value="UniProtKB-UniRule"/>
</dbReference>
<dbReference type="EC" id="2.1.1.298" evidence="4"/>
<keyword evidence="1 4" id="KW-0489">Methyltransferase</keyword>
<keyword evidence="6" id="KW-0689">Ribosomal protein</keyword>
<dbReference type="STRING" id="966.BTA35_0201990"/>
<dbReference type="CDD" id="cd02440">
    <property type="entry name" value="AdoMet_MTases"/>
    <property type="match status" value="1"/>
</dbReference>
<dbReference type="Gene3D" id="1.10.8.10">
    <property type="entry name" value="DNA helicase RuvA subunit, C-terminal domain"/>
    <property type="match status" value="1"/>
</dbReference>
<keyword evidence="6" id="KW-0687">Ribonucleoprotein</keyword>
<evidence type="ECO:0000256" key="4">
    <source>
        <dbReference type="HAMAP-Rule" id="MF_02125"/>
    </source>
</evidence>
<keyword evidence="7" id="KW-1185">Reference proteome</keyword>
<dbReference type="PIRSF" id="PIRSF037167">
    <property type="entry name" value="Mtase_YfcB_prd"/>
    <property type="match status" value="1"/>
</dbReference>
<dbReference type="GO" id="GO:0005829">
    <property type="term" value="C:cytosol"/>
    <property type="evidence" value="ECO:0007669"/>
    <property type="project" value="TreeGrafter"/>
</dbReference>
<evidence type="ECO:0000259" key="5">
    <source>
        <dbReference type="Pfam" id="PF05175"/>
    </source>
</evidence>
<keyword evidence="3 4" id="KW-0949">S-adenosyl-L-methionine</keyword>
<dbReference type="InterPro" id="IPR004556">
    <property type="entry name" value="HemK-like"/>
</dbReference>
<dbReference type="InterPro" id="IPR029063">
    <property type="entry name" value="SAM-dependent_MTases_sf"/>
</dbReference>
<dbReference type="RefSeq" id="WP_077242744.1">
    <property type="nucleotide sequence ID" value="NZ_FXTS01000001.1"/>
</dbReference>
<dbReference type="NCBIfam" id="TIGR03533">
    <property type="entry name" value="L3_gln_methyl"/>
    <property type="match status" value="1"/>
</dbReference>
<dbReference type="NCBIfam" id="TIGR00536">
    <property type="entry name" value="hemK_fam"/>
    <property type="match status" value="1"/>
</dbReference>
<dbReference type="Gene3D" id="3.40.50.150">
    <property type="entry name" value="Vaccinia Virus protein VP39"/>
    <property type="match status" value="1"/>
</dbReference>
<sequence>MPQTKALTEVAQQLFTIRDYIRWSFSQFNHHNVYFGHGTDNAWDEAVHLVLGSLHLPWDFDPSMLDARVTRDEAIIILSHVEKRCLDRVPLAYLLGEAWFAGLPFNVDHRVLVPRSPIGELVQNHYEPWVSEEPTRVLDLCSGSGCIGIATAYAFPYARVDLADISEDALCVARSNVERHDLADQVTVYQSDLFDDLPKEAAYDLIVSNPPYVDEEDLEAMAIEYHHEPALGLGSGRDGLDITRRILRDAPHYLSDNGMLICEVGNSEFALQEAYPEVPFLWLDFEMGGQGVFMLTAEQLKEYAGHFA</sequence>
<dbReference type="PANTHER" id="PTHR47806:SF1">
    <property type="entry name" value="RIBOSOMAL PROTEIN UL3 GLUTAMINE METHYLTRANSFERASE"/>
    <property type="match status" value="1"/>
</dbReference>
<comment type="function">
    <text evidence="4">Methylates ribosomal protein uL3 on a specific glutamine residue.</text>
</comment>
<dbReference type="FunFam" id="3.40.50.150:FF:000042">
    <property type="entry name" value="50S ribosomal protein L3 glutamine methyltransferase"/>
    <property type="match status" value="1"/>
</dbReference>
<dbReference type="PROSITE" id="PS00092">
    <property type="entry name" value="N6_MTASE"/>
    <property type="match status" value="1"/>
</dbReference>
<comment type="catalytic activity">
    <reaction evidence="4">
        <text>L-glutaminyl-[ribosomal protein uL3] + S-adenosyl-L-methionine = N(5)-methyl-L-glutaminyl-[ribosomal protein uL3] + S-adenosyl-L-homocysteine + H(+)</text>
        <dbReference type="Rhea" id="RHEA:45020"/>
        <dbReference type="Rhea" id="RHEA-COMP:11063"/>
        <dbReference type="Rhea" id="RHEA-COMP:11064"/>
        <dbReference type="ChEBI" id="CHEBI:15378"/>
        <dbReference type="ChEBI" id="CHEBI:30011"/>
        <dbReference type="ChEBI" id="CHEBI:57856"/>
        <dbReference type="ChEBI" id="CHEBI:59789"/>
        <dbReference type="ChEBI" id="CHEBI:61891"/>
        <dbReference type="EC" id="2.1.1.298"/>
    </reaction>
</comment>
<evidence type="ECO:0000256" key="1">
    <source>
        <dbReference type="ARBA" id="ARBA00022603"/>
    </source>
</evidence>
<evidence type="ECO:0000313" key="6">
    <source>
        <dbReference type="EMBL" id="OOV88314.1"/>
    </source>
</evidence>
<dbReference type="HAMAP" id="MF_02125">
    <property type="entry name" value="L3_methyltr_PrmB"/>
    <property type="match status" value="1"/>
</dbReference>
<dbReference type="InterPro" id="IPR002052">
    <property type="entry name" value="DNA_methylase_N6_adenine_CS"/>
</dbReference>
<organism evidence="6 7">
    <name type="scientific">Oceanospirillum linum</name>
    <dbReference type="NCBI Taxonomy" id="966"/>
    <lineage>
        <taxon>Bacteria</taxon>
        <taxon>Pseudomonadati</taxon>
        <taxon>Pseudomonadota</taxon>
        <taxon>Gammaproteobacteria</taxon>
        <taxon>Oceanospirillales</taxon>
        <taxon>Oceanospirillaceae</taxon>
        <taxon>Oceanospirillum</taxon>
    </lineage>
</organism>
<dbReference type="AlphaFoldDB" id="A0A1T1HEN7"/>
<proteinExistence type="inferred from homology"/>
<accession>A0A1T1HEN7</accession>
<dbReference type="GO" id="GO:0003676">
    <property type="term" value="F:nucleic acid binding"/>
    <property type="evidence" value="ECO:0007669"/>
    <property type="project" value="InterPro"/>
</dbReference>
<evidence type="ECO:0000256" key="3">
    <source>
        <dbReference type="ARBA" id="ARBA00022691"/>
    </source>
</evidence>
<keyword evidence="2 4" id="KW-0808">Transferase</keyword>
<dbReference type="PANTHER" id="PTHR47806">
    <property type="entry name" value="50S RIBOSOMAL PROTEIN L3 GLUTAMINE METHYLTRANSFERASE"/>
    <property type="match status" value="1"/>
</dbReference>
<feature type="domain" description="Methyltransferase small" evidence="5">
    <location>
        <begin position="135"/>
        <end position="222"/>
    </location>
</feature>
<dbReference type="GO" id="GO:0032259">
    <property type="term" value="P:methylation"/>
    <property type="evidence" value="ECO:0007669"/>
    <property type="project" value="UniProtKB-KW"/>
</dbReference>
<dbReference type="GO" id="GO:0005840">
    <property type="term" value="C:ribosome"/>
    <property type="evidence" value="ECO:0007669"/>
    <property type="project" value="UniProtKB-KW"/>
</dbReference>
<dbReference type="Pfam" id="PF05175">
    <property type="entry name" value="MTS"/>
    <property type="match status" value="1"/>
</dbReference>
<name>A0A1T1HEN7_OCELI</name>
<dbReference type="EMBL" id="MTSD02000001">
    <property type="protein sequence ID" value="OOV88314.1"/>
    <property type="molecule type" value="Genomic_DNA"/>
</dbReference>